<dbReference type="Pfam" id="PF20231">
    <property type="entry name" value="DUF6589"/>
    <property type="match status" value="1"/>
</dbReference>
<keyword evidence="4" id="KW-1185">Reference proteome</keyword>
<dbReference type="EMBL" id="JADCUA010000001">
    <property type="protein sequence ID" value="KAH9844320.1"/>
    <property type="molecule type" value="Genomic_DNA"/>
</dbReference>
<evidence type="ECO:0000313" key="4">
    <source>
        <dbReference type="Proteomes" id="UP000814176"/>
    </source>
</evidence>
<feature type="domain" description="DUF6589" evidence="2">
    <location>
        <begin position="370"/>
        <end position="809"/>
    </location>
</feature>
<evidence type="ECO:0000256" key="1">
    <source>
        <dbReference type="SAM" id="MobiDB-lite"/>
    </source>
</evidence>
<feature type="compositionally biased region" description="Acidic residues" evidence="1">
    <location>
        <begin position="916"/>
        <end position="931"/>
    </location>
</feature>
<reference evidence="3 4" key="1">
    <citation type="journal article" date="2021" name="Environ. Microbiol.">
        <title>Gene family expansions and transcriptome signatures uncover fungal adaptations to wood decay.</title>
        <authorList>
            <person name="Hage H."/>
            <person name="Miyauchi S."/>
            <person name="Viragh M."/>
            <person name="Drula E."/>
            <person name="Min B."/>
            <person name="Chaduli D."/>
            <person name="Navarro D."/>
            <person name="Favel A."/>
            <person name="Norest M."/>
            <person name="Lesage-Meessen L."/>
            <person name="Balint B."/>
            <person name="Merenyi Z."/>
            <person name="de Eugenio L."/>
            <person name="Morin E."/>
            <person name="Martinez A.T."/>
            <person name="Baldrian P."/>
            <person name="Stursova M."/>
            <person name="Martinez M.J."/>
            <person name="Novotny C."/>
            <person name="Magnuson J.K."/>
            <person name="Spatafora J.W."/>
            <person name="Maurice S."/>
            <person name="Pangilinan J."/>
            <person name="Andreopoulos W."/>
            <person name="LaButti K."/>
            <person name="Hundley H."/>
            <person name="Na H."/>
            <person name="Kuo A."/>
            <person name="Barry K."/>
            <person name="Lipzen A."/>
            <person name="Henrissat B."/>
            <person name="Riley R."/>
            <person name="Ahrendt S."/>
            <person name="Nagy L.G."/>
            <person name="Grigoriev I.V."/>
            <person name="Martin F."/>
            <person name="Rosso M.N."/>
        </authorList>
    </citation>
    <scope>NUCLEOTIDE SEQUENCE [LARGE SCALE GENOMIC DNA]</scope>
    <source>
        <strain evidence="3 4">CIRM-BRFM 1785</strain>
    </source>
</reference>
<dbReference type="RefSeq" id="XP_047785130.1">
    <property type="nucleotide sequence ID" value="XM_047926303.1"/>
</dbReference>
<organism evidence="3 4">
    <name type="scientific">Rhodofomes roseus</name>
    <dbReference type="NCBI Taxonomy" id="34475"/>
    <lineage>
        <taxon>Eukaryota</taxon>
        <taxon>Fungi</taxon>
        <taxon>Dikarya</taxon>
        <taxon>Basidiomycota</taxon>
        <taxon>Agaricomycotina</taxon>
        <taxon>Agaricomycetes</taxon>
        <taxon>Polyporales</taxon>
        <taxon>Rhodofomes</taxon>
    </lineage>
</organism>
<gene>
    <name evidence="3" type="ORF">C8Q71DRAFT_826858</name>
</gene>
<name>A0ABQ8KYE5_9APHY</name>
<evidence type="ECO:0000313" key="3">
    <source>
        <dbReference type="EMBL" id="KAH9844320.1"/>
    </source>
</evidence>
<dbReference type="GeneID" id="72007035"/>
<dbReference type="Proteomes" id="UP000814176">
    <property type="component" value="Unassembled WGS sequence"/>
</dbReference>
<dbReference type="InterPro" id="IPR046496">
    <property type="entry name" value="DUF6589"/>
</dbReference>
<proteinExistence type="predicted"/>
<comment type="caution">
    <text evidence="3">The sequence shown here is derived from an EMBL/GenBank/DDBJ whole genome shotgun (WGS) entry which is preliminary data.</text>
</comment>
<protein>
    <recommendedName>
        <fullName evidence="2">DUF6589 domain-containing protein</fullName>
    </recommendedName>
</protein>
<accession>A0ABQ8KYE5</accession>
<feature type="region of interest" description="Disordered" evidence="1">
    <location>
        <begin position="912"/>
        <end position="931"/>
    </location>
</feature>
<sequence>MASSSRQRAVQANLDDARSEKLDTVFRAIQAGGMTFGGFLREAFTVPPPQVSKGNTARHSQLVSAFLGGRSSESAHEIVELMYSSRYSAPIPVRDSPRRPGHEAPRPDAKKMARWGLREWAVEKVEDIVDEEAEDVTSKAGGFHLRDKDATWDFMFSFTMENILSVINARAPTALRVITAAAIPRRVRKPPGAPQDASATFCGTYYSKEPDSNGDRGKRRDPMLITLIACLLLFGARNLQFTAFQKFIGIWLFAHTASSDIYAVFSRFGVSVSYSSVLRLLRSLSQSAQMVIQRVATARAFLLIYDNINRMARAWDPDVGEHDIMHNGTAATLVELEDCDPKVAFDPETLRRAQGEQLRRNLHVNVLHGRVDWWKLNAVMTTHILGILAEHVPEHLSAVKDFVKLRLSTTLATHRMRDGRKTKLHPLATSDYNEGVTSENAKVLDDLLLHQLGLPKEEVDKLLVIVGGDQSTVEKLRTLKKFLASCPHGYKRYGWVLPLIQLWHMGWADLERILSTHWGASQSDAKDLSSLCAMNVLLGRKVKDQKRPDYYPTQHLLFDTLKADILSIWRIRLGVKDLPAYFSTHTVPTEELLQVAEDIRLTYCTSAAWEEAVLPDDDSMATVSFPIGAAWQAPDGTDGTPAMATVAGLQDNALSSNRGDQVLGNIILRTRDILLHYEFQCAIAEGDIGRAMNVMSVWTFTFMGSGRHKYVNELLELTCHFEYEYSGELQKAILNNWLCNLSGFAGCWFPMDLLQEKNIKQLKEMAQRRSASFGGSFFKEVIAYNIRAFLQTITSARVTAHLASKSAKHARKDKHATLNELSRHMDEQGLHQFRAGRTLGHVAQDDFTEGYRKLADGKKIEDFIARTLRDAGAIHSDSELAAADDEQQAIDTAALPNVVVDGQLLVGDEVMLDGLDSGEEEEQEEQDNDTT</sequence>
<evidence type="ECO:0000259" key="2">
    <source>
        <dbReference type="Pfam" id="PF20231"/>
    </source>
</evidence>